<name>A0A7X9FTI0_9DELT</name>
<keyword evidence="1" id="KW-0732">Signal</keyword>
<evidence type="ECO:0000313" key="2">
    <source>
        <dbReference type="EMBL" id="NMC63519.1"/>
    </source>
</evidence>
<comment type="caution">
    <text evidence="2">The sequence shown here is derived from an EMBL/GenBank/DDBJ whole genome shotgun (WGS) entry which is preliminary data.</text>
</comment>
<dbReference type="Proteomes" id="UP000524246">
    <property type="component" value="Unassembled WGS sequence"/>
</dbReference>
<evidence type="ECO:0000256" key="1">
    <source>
        <dbReference type="SAM" id="SignalP"/>
    </source>
</evidence>
<gene>
    <name evidence="2" type="ORF">GYA55_10185</name>
</gene>
<dbReference type="AlphaFoldDB" id="A0A7X9FTI0"/>
<sequence>MKSTPVIKCLLAVLIVSVSLGISSASVQEFESSIGTIKIDIPYAVELGDMSGNDSLQLVEPGTTKPIISINLWDSAMYKQLYPTFQEFAESFVGTGHEFEEMTTDEGKPMLFSVIQEGTDREGDPIYVFRGYIDDSEQNGKYVVIHAPSRAVYQGKVIATYTKEQFAAICKSFAVE</sequence>
<protein>
    <submittedName>
        <fullName evidence="2">Uncharacterized protein</fullName>
    </submittedName>
</protein>
<evidence type="ECO:0000313" key="3">
    <source>
        <dbReference type="Proteomes" id="UP000524246"/>
    </source>
</evidence>
<accession>A0A7X9FTI0</accession>
<proteinExistence type="predicted"/>
<reference evidence="2 3" key="1">
    <citation type="journal article" date="2020" name="Biotechnol. Biofuels">
        <title>New insights from the biogas microbiome by comprehensive genome-resolved metagenomics of nearly 1600 species originating from multiple anaerobic digesters.</title>
        <authorList>
            <person name="Campanaro S."/>
            <person name="Treu L."/>
            <person name="Rodriguez-R L.M."/>
            <person name="Kovalovszki A."/>
            <person name="Ziels R.M."/>
            <person name="Maus I."/>
            <person name="Zhu X."/>
            <person name="Kougias P.G."/>
            <person name="Basile A."/>
            <person name="Luo G."/>
            <person name="Schluter A."/>
            <person name="Konstantinidis K.T."/>
            <person name="Angelidaki I."/>
        </authorList>
    </citation>
    <scope>NUCLEOTIDE SEQUENCE [LARGE SCALE GENOMIC DNA]</scope>
    <source>
        <strain evidence="2">AS27yjCOA_65</strain>
    </source>
</reference>
<feature type="chain" id="PRO_5030720607" evidence="1">
    <location>
        <begin position="26"/>
        <end position="176"/>
    </location>
</feature>
<organism evidence="2 3">
    <name type="scientific">SAR324 cluster bacterium</name>
    <dbReference type="NCBI Taxonomy" id="2024889"/>
    <lineage>
        <taxon>Bacteria</taxon>
        <taxon>Deltaproteobacteria</taxon>
        <taxon>SAR324 cluster</taxon>
    </lineage>
</organism>
<dbReference type="EMBL" id="JAAZON010000460">
    <property type="protein sequence ID" value="NMC63519.1"/>
    <property type="molecule type" value="Genomic_DNA"/>
</dbReference>
<feature type="signal peptide" evidence="1">
    <location>
        <begin position="1"/>
        <end position="25"/>
    </location>
</feature>